<dbReference type="InterPro" id="IPR002624">
    <property type="entry name" value="DCK/DGK"/>
</dbReference>
<reference evidence="4" key="1">
    <citation type="journal article" date="2018" name="Virology">
        <title>A giant virus infecting green algae encodes key fermentation genes.</title>
        <authorList>
            <person name="Schvarcz C.R."/>
            <person name="Steward G.F."/>
        </authorList>
    </citation>
    <scope>NUCLEOTIDE SEQUENCE [LARGE SCALE GENOMIC DNA]</scope>
</reference>
<dbReference type="PANTHER" id="PTHR10513">
    <property type="entry name" value="DEOXYNUCLEOSIDE KINASE"/>
    <property type="match status" value="1"/>
</dbReference>
<dbReference type="Proteomes" id="UP000244773">
    <property type="component" value="Segment"/>
</dbReference>
<accession>A0A2P0VN82</accession>
<evidence type="ECO:0000313" key="5">
    <source>
        <dbReference type="Proteomes" id="UP000244773"/>
    </source>
</evidence>
<dbReference type="InterPro" id="IPR050566">
    <property type="entry name" value="Deoxyribonucleoside_kinase"/>
</dbReference>
<evidence type="ECO:0000313" key="4">
    <source>
        <dbReference type="EMBL" id="AUF82343.1"/>
    </source>
</evidence>
<proteinExistence type="predicted"/>
<name>A0A2P0VN82_9VIRU</name>
<dbReference type="Gene3D" id="3.40.50.300">
    <property type="entry name" value="P-loop containing nucleotide triphosphate hydrolases"/>
    <property type="match status" value="1"/>
</dbReference>
<dbReference type="PIRSF" id="PIRSF000705">
    <property type="entry name" value="DNK"/>
    <property type="match status" value="1"/>
</dbReference>
<dbReference type="GO" id="GO:0019136">
    <property type="term" value="F:deoxynucleoside kinase activity"/>
    <property type="evidence" value="ECO:0007669"/>
    <property type="project" value="InterPro"/>
</dbReference>
<dbReference type="SUPFAM" id="SSF52540">
    <property type="entry name" value="P-loop containing nucleoside triphosphate hydrolases"/>
    <property type="match status" value="1"/>
</dbReference>
<feature type="domain" description="Deoxynucleoside kinase" evidence="3">
    <location>
        <begin position="35"/>
        <end position="232"/>
    </location>
</feature>
<organism evidence="4">
    <name type="scientific">Tetraselmis virus 1</name>
    <dbReference type="NCBI Taxonomy" id="2060617"/>
    <lineage>
        <taxon>Viruses</taxon>
        <taxon>Varidnaviria</taxon>
        <taxon>Bamfordvirae</taxon>
        <taxon>Nucleocytoviricota</taxon>
        <taxon>Megaviricetes</taxon>
        <taxon>Imitervirales</taxon>
        <taxon>Allomimiviridae</taxon>
        <taxon>Oceanusvirus</taxon>
        <taxon>Oceanusvirus kaneohense</taxon>
    </lineage>
</organism>
<evidence type="ECO:0000259" key="3">
    <source>
        <dbReference type="Pfam" id="PF01712"/>
    </source>
</evidence>
<feature type="binding site" evidence="2">
    <location>
        <begin position="178"/>
        <end position="182"/>
    </location>
    <ligand>
        <name>ATP</name>
        <dbReference type="ChEBI" id="CHEBI:30616"/>
    </ligand>
</feature>
<keyword evidence="2" id="KW-0547">Nucleotide-binding</keyword>
<dbReference type="InterPro" id="IPR031314">
    <property type="entry name" value="DNK_dom"/>
</dbReference>
<gene>
    <name evidence="4" type="ORF">TetV_251</name>
</gene>
<dbReference type="EMBL" id="KY322437">
    <property type="protein sequence ID" value="AUF82343.1"/>
    <property type="molecule type" value="Genomic_DNA"/>
</dbReference>
<protein>
    <submittedName>
        <fullName evidence="4">Deoxynucleoside kinase</fullName>
    </submittedName>
</protein>
<keyword evidence="2" id="KW-0067">ATP-binding</keyword>
<feature type="binding site" evidence="2">
    <location>
        <begin position="38"/>
        <end position="46"/>
    </location>
    <ligand>
        <name>ATP</name>
        <dbReference type="ChEBI" id="CHEBI:30616"/>
    </ligand>
</feature>
<evidence type="ECO:0000256" key="1">
    <source>
        <dbReference type="PIRSR" id="PIRSR000705-1"/>
    </source>
</evidence>
<evidence type="ECO:0000256" key="2">
    <source>
        <dbReference type="PIRSR" id="PIRSR000705-3"/>
    </source>
</evidence>
<keyword evidence="4" id="KW-0808">Transferase</keyword>
<feature type="active site" description="Proton acceptor" evidence="1">
    <location>
        <position position="120"/>
    </location>
</feature>
<dbReference type="InterPro" id="IPR027417">
    <property type="entry name" value="P-loop_NTPase"/>
</dbReference>
<dbReference type="PANTHER" id="PTHR10513:SF35">
    <property type="entry name" value="DEOXYADENOSINE KINASE"/>
    <property type="match status" value="1"/>
</dbReference>
<keyword evidence="5" id="KW-1185">Reference proteome</keyword>
<dbReference type="Pfam" id="PF01712">
    <property type="entry name" value="dNK"/>
    <property type="match status" value="1"/>
</dbReference>
<keyword evidence="4" id="KW-0418">Kinase</keyword>
<sequence>MNLVGRLIRLFQRVRNVFRKKNKNEDDNTKIRYVVVDGNIGVGKSTMLAKLSEHYHVLPEPVDEWCSPISHLGEIFPSPLETFYSDPINTALAFQIHVLSSRVKQLTSCANKDGKLMVIERDPFDMELFVKQSLETGGFTPLEYESFKSICEEIPKAFGIEHVGSVYLRLDPTTCYERIRKRSRGAEDKLDMDHIRRMHDLHEAKYSAISDVITCTVIDGNKSEDDCVKEAIEFLNKHTRC</sequence>
<dbReference type="GO" id="GO:0005524">
    <property type="term" value="F:ATP binding"/>
    <property type="evidence" value="ECO:0007669"/>
    <property type="project" value="UniProtKB-KW"/>
</dbReference>